<accession>A0A543KEW8</accession>
<name>A0A543KEW8_9RHOB</name>
<reference evidence="2 3" key="1">
    <citation type="submission" date="2019-06" db="EMBL/GenBank/DDBJ databases">
        <title>Genomic Encyclopedia of Archaeal and Bacterial Type Strains, Phase II (KMG-II): from individual species to whole genera.</title>
        <authorList>
            <person name="Goeker M."/>
        </authorList>
    </citation>
    <scope>NUCLEOTIDE SEQUENCE [LARGE SCALE GENOMIC DNA]</scope>
    <source>
        <strain evidence="2 3">DSM 18423</strain>
    </source>
</reference>
<dbReference type="EMBL" id="VFPT01000001">
    <property type="protein sequence ID" value="TQM93625.1"/>
    <property type="molecule type" value="Genomic_DNA"/>
</dbReference>
<feature type="compositionally biased region" description="Basic and acidic residues" evidence="1">
    <location>
        <begin position="1"/>
        <end position="23"/>
    </location>
</feature>
<organism evidence="2 3">
    <name type="scientific">Roseinatronobacter monicus</name>
    <dbReference type="NCBI Taxonomy" id="393481"/>
    <lineage>
        <taxon>Bacteria</taxon>
        <taxon>Pseudomonadati</taxon>
        <taxon>Pseudomonadota</taxon>
        <taxon>Alphaproteobacteria</taxon>
        <taxon>Rhodobacterales</taxon>
        <taxon>Paracoccaceae</taxon>
        <taxon>Roseinatronobacter</taxon>
    </lineage>
</organism>
<sequence>MIMDSALDRRATDARSTDPDAPKTVDSALDRNAWVLSRATVAKEPISDIQAGRSMEEAFARAASCSAQRGRSDTLDRCQPIEDFRAKRHAQTF</sequence>
<evidence type="ECO:0000256" key="1">
    <source>
        <dbReference type="SAM" id="MobiDB-lite"/>
    </source>
</evidence>
<comment type="caution">
    <text evidence="2">The sequence shown here is derived from an EMBL/GenBank/DDBJ whole genome shotgun (WGS) entry which is preliminary data.</text>
</comment>
<proteinExistence type="predicted"/>
<dbReference type="AlphaFoldDB" id="A0A543KEW8"/>
<evidence type="ECO:0000313" key="3">
    <source>
        <dbReference type="Proteomes" id="UP000320582"/>
    </source>
</evidence>
<feature type="region of interest" description="Disordered" evidence="1">
    <location>
        <begin position="1"/>
        <end position="25"/>
    </location>
</feature>
<protein>
    <submittedName>
        <fullName evidence="2">Uncharacterized protein</fullName>
    </submittedName>
</protein>
<evidence type="ECO:0000313" key="2">
    <source>
        <dbReference type="EMBL" id="TQM93625.1"/>
    </source>
</evidence>
<keyword evidence="3" id="KW-1185">Reference proteome</keyword>
<dbReference type="Proteomes" id="UP000320582">
    <property type="component" value="Unassembled WGS sequence"/>
</dbReference>
<gene>
    <name evidence="2" type="ORF">BD293_2267</name>
</gene>